<sequence length="39" mass="4091">MCSPIRCATCGKVTWTGCGQHVEEALAPFSADERCSCAA</sequence>
<name>A0A4Q7LHF7_9MICO</name>
<keyword evidence="2" id="KW-1185">Reference proteome</keyword>
<protein>
    <submittedName>
        <fullName evidence="1">Uncharacterized protein</fullName>
    </submittedName>
</protein>
<dbReference type="InterPro" id="IPR023580">
    <property type="entry name" value="RNA_pol_su_RPB10"/>
</dbReference>
<gene>
    <name evidence="1" type="ORF">EV141_2462</name>
</gene>
<comment type="caution">
    <text evidence="1">The sequence shown here is derived from an EMBL/GenBank/DDBJ whole genome shotgun (WGS) entry which is preliminary data.</text>
</comment>
<accession>A0A4Q7LHF7</accession>
<reference evidence="1 2" key="1">
    <citation type="journal article" date="2015" name="Stand. Genomic Sci.">
        <title>Genomic Encyclopedia of Bacterial and Archaeal Type Strains, Phase III: the genomes of soil and plant-associated and newly described type strains.</title>
        <authorList>
            <person name="Whitman W.B."/>
            <person name="Woyke T."/>
            <person name="Klenk H.P."/>
            <person name="Zhou Y."/>
            <person name="Lilburn T.G."/>
            <person name="Beck B.J."/>
            <person name="De Vos P."/>
            <person name="Vandamme P."/>
            <person name="Eisen J.A."/>
            <person name="Garrity G."/>
            <person name="Hugenholtz P."/>
            <person name="Kyrpides N.C."/>
        </authorList>
    </citation>
    <scope>NUCLEOTIDE SEQUENCE [LARGE SCALE GENOMIC DNA]</scope>
    <source>
        <strain evidence="1 2">CV2</strain>
    </source>
</reference>
<dbReference type="Proteomes" id="UP000293519">
    <property type="component" value="Unassembled WGS sequence"/>
</dbReference>
<dbReference type="AlphaFoldDB" id="A0A4Q7LHF7"/>
<organism evidence="1 2">
    <name type="scientific">Microcella putealis</name>
    <dbReference type="NCBI Taxonomy" id="337005"/>
    <lineage>
        <taxon>Bacteria</taxon>
        <taxon>Bacillati</taxon>
        <taxon>Actinomycetota</taxon>
        <taxon>Actinomycetes</taxon>
        <taxon>Micrococcales</taxon>
        <taxon>Microbacteriaceae</taxon>
        <taxon>Microcella</taxon>
    </lineage>
</organism>
<dbReference type="SUPFAM" id="SSF46924">
    <property type="entry name" value="RNA polymerase subunit RPB10"/>
    <property type="match status" value="1"/>
</dbReference>
<proteinExistence type="predicted"/>
<evidence type="ECO:0000313" key="1">
    <source>
        <dbReference type="EMBL" id="RZS53512.1"/>
    </source>
</evidence>
<evidence type="ECO:0000313" key="2">
    <source>
        <dbReference type="Proteomes" id="UP000293519"/>
    </source>
</evidence>
<dbReference type="EMBL" id="SGWW01000006">
    <property type="protein sequence ID" value="RZS53512.1"/>
    <property type="molecule type" value="Genomic_DNA"/>
</dbReference>